<dbReference type="SUPFAM" id="SSF52266">
    <property type="entry name" value="SGNH hydrolase"/>
    <property type="match status" value="1"/>
</dbReference>
<dbReference type="EMBL" id="DXCC01000005">
    <property type="protein sequence ID" value="HIZ14659.1"/>
    <property type="molecule type" value="Genomic_DNA"/>
</dbReference>
<reference evidence="2" key="2">
    <citation type="submission" date="2021-04" db="EMBL/GenBank/DDBJ databases">
        <authorList>
            <person name="Gilroy R."/>
        </authorList>
    </citation>
    <scope>NUCLEOTIDE SEQUENCE</scope>
    <source>
        <strain evidence="2">ChiHjej11B10-19426</strain>
    </source>
</reference>
<dbReference type="Pfam" id="PF08885">
    <property type="entry name" value="GSCFA"/>
    <property type="match status" value="1"/>
</dbReference>
<evidence type="ECO:0000259" key="1">
    <source>
        <dbReference type="Pfam" id="PF08885"/>
    </source>
</evidence>
<proteinExistence type="predicted"/>
<reference evidence="2" key="1">
    <citation type="journal article" date="2021" name="PeerJ">
        <title>Extensive microbial diversity within the chicken gut microbiome revealed by metagenomics and culture.</title>
        <authorList>
            <person name="Gilroy R."/>
            <person name="Ravi A."/>
            <person name="Getino M."/>
            <person name="Pursley I."/>
            <person name="Horton D.L."/>
            <person name="Alikhan N.F."/>
            <person name="Baker D."/>
            <person name="Gharbi K."/>
            <person name="Hall N."/>
            <person name="Watson M."/>
            <person name="Adriaenssens E.M."/>
            <person name="Foster-Nyarko E."/>
            <person name="Jarju S."/>
            <person name="Secka A."/>
            <person name="Antonio M."/>
            <person name="Oren A."/>
            <person name="Chaudhuri R.R."/>
            <person name="La Ragione R."/>
            <person name="Hildebrand F."/>
            <person name="Pallen M.J."/>
        </authorList>
    </citation>
    <scope>NUCLEOTIDE SEQUENCE</scope>
    <source>
        <strain evidence="2">ChiHjej11B10-19426</strain>
    </source>
</reference>
<evidence type="ECO:0000313" key="2">
    <source>
        <dbReference type="EMBL" id="HIZ14659.1"/>
    </source>
</evidence>
<comment type="caution">
    <text evidence="2">The sequence shown here is derived from an EMBL/GenBank/DDBJ whole genome shotgun (WGS) entry which is preliminary data.</text>
</comment>
<feature type="domain" description="GSCFA" evidence="1">
    <location>
        <begin position="24"/>
        <end position="254"/>
    </location>
</feature>
<organism evidence="2 3">
    <name type="scientific">Candidatus Tidjanibacter faecipullorum</name>
    <dbReference type="NCBI Taxonomy" id="2838766"/>
    <lineage>
        <taxon>Bacteria</taxon>
        <taxon>Pseudomonadati</taxon>
        <taxon>Bacteroidota</taxon>
        <taxon>Bacteroidia</taxon>
        <taxon>Bacteroidales</taxon>
        <taxon>Rikenellaceae</taxon>
        <taxon>Tidjanibacter</taxon>
    </lineage>
</organism>
<name>A0A9D2DD35_9BACT</name>
<dbReference type="AlphaFoldDB" id="A0A9D2DD35"/>
<dbReference type="InterPro" id="IPR014982">
    <property type="entry name" value="GSCFA"/>
</dbReference>
<gene>
    <name evidence="2" type="ORF">H9816_01910</name>
</gene>
<evidence type="ECO:0000313" key="3">
    <source>
        <dbReference type="Proteomes" id="UP000824014"/>
    </source>
</evidence>
<protein>
    <submittedName>
        <fullName evidence="2">GSCFA domain-containing protein</fullName>
    </submittedName>
</protein>
<sequence>MEFRTEISVGRSPFTVAHDRCGFAAGSCFAEQMAARLEALRFPLTASPTGILFNPASMAAMIRRLAGGQPYAVDELFESGGLWHSYDHHGSFSRPTAGETLRAVNAAFRNGAEGLRRADYVMLTFGTAWIYRLVEDGRIVANCHKQPADRFVRERLRTEAIVAEYDALLAGPLAGKQVLLTVSPVRHLKDGLVENSLSKAILRCAAADLAERWPNVWYFPAYELLNDDLRDYRFYAPDMTHPSPQAIDYVWERFVRFAMDDATAALLPRLERLRTALGHRMLHAGSEGEAMFRRRSLALIDELQRALPQLDFSAERHHFGA</sequence>
<dbReference type="Proteomes" id="UP000824014">
    <property type="component" value="Unassembled WGS sequence"/>
</dbReference>
<accession>A0A9D2DD35</accession>